<evidence type="ECO:0000313" key="4">
    <source>
        <dbReference type="Proteomes" id="UP000001949"/>
    </source>
</evidence>
<dbReference type="AlphaFoldDB" id="Q4N056"/>
<sequence>MCSIKFYRIILITIVFVRCADKPGNNDQSLVSYTDSEEEEDNFNVTESAGPSKSSETTSFKHFEAYNKIIFIKKNEEGIMVPMEEGDYKVTSEDLSKIEYMFQASLEMIVYNYENIFEHVTGKPYALTLTYYKDYNVLTMQDVDGFTFMRREGGRWRVYSRRRSGYLELYKIDKGKEVELNEDDYYVTFGPKGLLKYGFKKNRLISLEKKT</sequence>
<feature type="region of interest" description="Disordered" evidence="1">
    <location>
        <begin position="33"/>
        <end position="56"/>
    </location>
</feature>
<name>Q4N056_THEPA</name>
<dbReference type="KEGG" id="tpv:TP03_0298"/>
<dbReference type="VEuPathDB" id="PiroplasmaDB:TpMuguga_03g00298"/>
<gene>
    <name evidence="3" type="ordered locus">TP03_0298</name>
</gene>
<comment type="caution">
    <text evidence="3">The sequence shown here is derived from an EMBL/GenBank/DDBJ whole genome shotgun (WGS) entry which is preliminary data.</text>
</comment>
<keyword evidence="4" id="KW-1185">Reference proteome</keyword>
<evidence type="ECO:0000256" key="2">
    <source>
        <dbReference type="SAM" id="SignalP"/>
    </source>
</evidence>
<dbReference type="EMBL" id="AAGK01000005">
    <property type="protein sequence ID" value="EAN31033.1"/>
    <property type="molecule type" value="Genomic_DNA"/>
</dbReference>
<evidence type="ECO:0000313" key="3">
    <source>
        <dbReference type="EMBL" id="EAN31033.1"/>
    </source>
</evidence>
<protein>
    <submittedName>
        <fullName evidence="3">Uncharacterized protein</fullName>
    </submittedName>
</protein>
<feature type="chain" id="PRO_5004241325" evidence="2">
    <location>
        <begin position="20"/>
        <end position="211"/>
    </location>
</feature>
<organism evidence="3 4">
    <name type="scientific">Theileria parva</name>
    <name type="common">East coast fever infection agent</name>
    <dbReference type="NCBI Taxonomy" id="5875"/>
    <lineage>
        <taxon>Eukaryota</taxon>
        <taxon>Sar</taxon>
        <taxon>Alveolata</taxon>
        <taxon>Apicomplexa</taxon>
        <taxon>Aconoidasida</taxon>
        <taxon>Piroplasmida</taxon>
        <taxon>Theileriidae</taxon>
        <taxon>Theileria</taxon>
    </lineage>
</organism>
<evidence type="ECO:0000256" key="1">
    <source>
        <dbReference type="SAM" id="MobiDB-lite"/>
    </source>
</evidence>
<reference evidence="3 4" key="1">
    <citation type="journal article" date="2005" name="Science">
        <title>Genome sequence of Theileria parva, a bovine pathogen that transforms lymphocytes.</title>
        <authorList>
            <person name="Gardner M.J."/>
            <person name="Bishop R."/>
            <person name="Shah T."/>
            <person name="de Villiers E.P."/>
            <person name="Carlton J.M."/>
            <person name="Hall N."/>
            <person name="Ren Q."/>
            <person name="Paulsen I.T."/>
            <person name="Pain A."/>
            <person name="Berriman M."/>
            <person name="Wilson R.J.M."/>
            <person name="Sato S."/>
            <person name="Ralph S.A."/>
            <person name="Mann D.J."/>
            <person name="Xiong Z."/>
            <person name="Shallom S.J."/>
            <person name="Weidman J."/>
            <person name="Jiang L."/>
            <person name="Lynn J."/>
            <person name="Weaver B."/>
            <person name="Shoaibi A."/>
            <person name="Domingo A.R."/>
            <person name="Wasawo D."/>
            <person name="Crabtree J."/>
            <person name="Wortman J.R."/>
            <person name="Haas B."/>
            <person name="Angiuoli S.V."/>
            <person name="Creasy T.H."/>
            <person name="Lu C."/>
            <person name="Suh B."/>
            <person name="Silva J.C."/>
            <person name="Utterback T.R."/>
            <person name="Feldblyum T.V."/>
            <person name="Pertea M."/>
            <person name="Allen J."/>
            <person name="Nierman W.C."/>
            <person name="Taracha E.L.N."/>
            <person name="Salzberg S.L."/>
            <person name="White O.R."/>
            <person name="Fitzhugh H.A."/>
            <person name="Morzaria S."/>
            <person name="Venter J.C."/>
            <person name="Fraser C.M."/>
            <person name="Nene V."/>
        </authorList>
    </citation>
    <scope>NUCLEOTIDE SEQUENCE [LARGE SCALE GENOMIC DNA]</scope>
    <source>
        <strain evidence="3 4">Muguga</strain>
    </source>
</reference>
<feature type="signal peptide" evidence="2">
    <location>
        <begin position="1"/>
        <end position="19"/>
    </location>
</feature>
<dbReference type="Proteomes" id="UP000001949">
    <property type="component" value="Unassembled WGS sequence"/>
</dbReference>
<proteinExistence type="predicted"/>
<feature type="compositionally biased region" description="Polar residues" evidence="1">
    <location>
        <begin position="43"/>
        <end position="56"/>
    </location>
</feature>
<dbReference type="InParanoid" id="Q4N056"/>
<accession>Q4N056</accession>
<keyword evidence="2" id="KW-0732">Signal</keyword>